<dbReference type="Pfam" id="PF04143">
    <property type="entry name" value="Sulf_transp"/>
    <property type="match status" value="1"/>
</dbReference>
<evidence type="ECO:0000256" key="4">
    <source>
        <dbReference type="ARBA" id="ARBA00022519"/>
    </source>
</evidence>
<dbReference type="AlphaFoldDB" id="A0A423XBC5"/>
<gene>
    <name evidence="10" type="ORF">VPNG_04807</name>
</gene>
<comment type="subcellular location">
    <subcellularLocation>
        <location evidence="1">Cell inner membrane</location>
        <topology evidence="1">Multi-pass membrane protein</topology>
    </subcellularLocation>
</comment>
<dbReference type="Proteomes" id="UP000285146">
    <property type="component" value="Unassembled WGS sequence"/>
</dbReference>
<evidence type="ECO:0000256" key="1">
    <source>
        <dbReference type="ARBA" id="ARBA00004429"/>
    </source>
</evidence>
<dbReference type="InterPro" id="IPR007272">
    <property type="entry name" value="Sulf_transp_TsuA/YedE"/>
</dbReference>
<dbReference type="GO" id="GO:0005886">
    <property type="term" value="C:plasma membrane"/>
    <property type="evidence" value="ECO:0007669"/>
    <property type="project" value="UniProtKB-SubCell"/>
</dbReference>
<protein>
    <recommendedName>
        <fullName evidence="12">Sulphur transport domain-containing protein</fullName>
    </recommendedName>
</protein>
<comment type="caution">
    <text evidence="10">The sequence shown here is derived from an EMBL/GenBank/DDBJ whole genome shotgun (WGS) entry which is preliminary data.</text>
</comment>
<keyword evidence="6 9" id="KW-1133">Transmembrane helix</keyword>
<evidence type="ECO:0000256" key="6">
    <source>
        <dbReference type="ARBA" id="ARBA00022989"/>
    </source>
</evidence>
<evidence type="ECO:0000256" key="8">
    <source>
        <dbReference type="SAM" id="MobiDB-lite"/>
    </source>
</evidence>
<keyword evidence="4" id="KW-0997">Cell inner membrane</keyword>
<feature type="transmembrane region" description="Helical" evidence="9">
    <location>
        <begin position="114"/>
        <end position="134"/>
    </location>
</feature>
<dbReference type="OrthoDB" id="10254418at2759"/>
<organism evidence="10 11">
    <name type="scientific">Cytospora leucostoma</name>
    <dbReference type="NCBI Taxonomy" id="1230097"/>
    <lineage>
        <taxon>Eukaryota</taxon>
        <taxon>Fungi</taxon>
        <taxon>Dikarya</taxon>
        <taxon>Ascomycota</taxon>
        <taxon>Pezizomycotina</taxon>
        <taxon>Sordariomycetes</taxon>
        <taxon>Sordariomycetidae</taxon>
        <taxon>Diaporthales</taxon>
        <taxon>Cytosporaceae</taxon>
        <taxon>Cytospora</taxon>
    </lineage>
</organism>
<name>A0A423XBC5_9PEZI</name>
<evidence type="ECO:0000313" key="10">
    <source>
        <dbReference type="EMBL" id="ROW13261.1"/>
    </source>
</evidence>
<feature type="transmembrane region" description="Helical" evidence="9">
    <location>
        <begin position="37"/>
        <end position="58"/>
    </location>
</feature>
<feature type="region of interest" description="Disordered" evidence="8">
    <location>
        <begin position="137"/>
        <end position="156"/>
    </location>
</feature>
<dbReference type="PANTHER" id="PTHR30574:SF1">
    <property type="entry name" value="SULPHUR TRANSPORT DOMAIN-CONTAINING PROTEIN"/>
    <property type="match status" value="1"/>
</dbReference>
<sequence>MMNTVITGAAFGAALVASGMYSPYLIASQLSFDKWNMFQTFLTATGCSALSIEVLKYLGRRVPPPRSYSTIGLFGPLDGNIIGGAMLGAGMSLSASCPGVVFPQLALGVPSAPTTMAGATFGGIFWSTVLRPWIATRKQQQQQQQQQQQAPSAPSALHPVAGGLAVGLAQLTSLLLRGRPLGVSTCYEQLGDWATYLLASGREGPRPAVSSLVFSGAMMAGARALAWVRPGWTALAPAAAADTTLTVVVSPLGAFVGGFLMAVGSRVGGGCTSGHGISGMGLMSVSSFVSIFATFAAAAAVSWLA</sequence>
<feature type="transmembrane region" description="Helical" evidence="9">
    <location>
        <begin position="280"/>
        <end position="304"/>
    </location>
</feature>
<keyword evidence="7 9" id="KW-0472">Membrane</keyword>
<keyword evidence="2" id="KW-0813">Transport</keyword>
<dbReference type="PANTHER" id="PTHR30574">
    <property type="entry name" value="INNER MEMBRANE PROTEIN YEDE"/>
    <property type="match status" value="1"/>
</dbReference>
<evidence type="ECO:0000256" key="9">
    <source>
        <dbReference type="SAM" id="Phobius"/>
    </source>
</evidence>
<dbReference type="InParanoid" id="A0A423XBC5"/>
<keyword evidence="3" id="KW-1003">Cell membrane</keyword>
<feature type="transmembrane region" description="Helical" evidence="9">
    <location>
        <begin position="79"/>
        <end position="102"/>
    </location>
</feature>
<dbReference type="EMBL" id="LKEB01000021">
    <property type="protein sequence ID" value="ROW13261.1"/>
    <property type="molecule type" value="Genomic_DNA"/>
</dbReference>
<evidence type="ECO:0000256" key="2">
    <source>
        <dbReference type="ARBA" id="ARBA00022448"/>
    </source>
</evidence>
<evidence type="ECO:0000313" key="11">
    <source>
        <dbReference type="Proteomes" id="UP000285146"/>
    </source>
</evidence>
<keyword evidence="5 9" id="KW-0812">Transmembrane</keyword>
<evidence type="ECO:0000256" key="3">
    <source>
        <dbReference type="ARBA" id="ARBA00022475"/>
    </source>
</evidence>
<proteinExistence type="predicted"/>
<evidence type="ECO:0008006" key="12">
    <source>
        <dbReference type="Google" id="ProtNLM"/>
    </source>
</evidence>
<feature type="transmembrane region" description="Helical" evidence="9">
    <location>
        <begin position="248"/>
        <end position="268"/>
    </location>
</feature>
<evidence type="ECO:0000256" key="5">
    <source>
        <dbReference type="ARBA" id="ARBA00022692"/>
    </source>
</evidence>
<feature type="compositionally biased region" description="Low complexity" evidence="8">
    <location>
        <begin position="139"/>
        <end position="149"/>
    </location>
</feature>
<evidence type="ECO:0000256" key="7">
    <source>
        <dbReference type="ARBA" id="ARBA00023136"/>
    </source>
</evidence>
<dbReference type="STRING" id="1230097.A0A423XBC5"/>
<keyword evidence="11" id="KW-1185">Reference proteome</keyword>
<reference evidence="10 11" key="1">
    <citation type="submission" date="2015-09" db="EMBL/GenBank/DDBJ databases">
        <title>Host preference determinants of Valsa canker pathogens revealed by comparative genomics.</title>
        <authorList>
            <person name="Yin Z."/>
            <person name="Huang L."/>
        </authorList>
    </citation>
    <scope>NUCLEOTIDE SEQUENCE [LARGE SCALE GENOMIC DNA]</scope>
    <source>
        <strain evidence="10 11">SXYLt</strain>
    </source>
</reference>
<accession>A0A423XBC5</accession>